<dbReference type="Proteomes" id="UP000075901">
    <property type="component" value="Unassembled WGS sequence"/>
</dbReference>
<accession>A0A182S757</accession>
<evidence type="ECO:0000313" key="2">
    <source>
        <dbReference type="EnsemblMetazoa" id="AMAM001021-PA"/>
    </source>
</evidence>
<keyword evidence="3" id="KW-1185">Reference proteome</keyword>
<proteinExistence type="predicted"/>
<protein>
    <submittedName>
        <fullName evidence="2">Uncharacterized protein</fullName>
    </submittedName>
</protein>
<reference evidence="2" key="2">
    <citation type="submission" date="2020-05" db="UniProtKB">
        <authorList>
            <consortium name="EnsemblMetazoa"/>
        </authorList>
    </citation>
    <scope>IDENTIFICATION</scope>
    <source>
        <strain evidence="2">maculatus3</strain>
    </source>
</reference>
<evidence type="ECO:0000313" key="3">
    <source>
        <dbReference type="Proteomes" id="UP000075901"/>
    </source>
</evidence>
<dbReference type="AlphaFoldDB" id="A0A182S757"/>
<feature type="region of interest" description="Disordered" evidence="1">
    <location>
        <begin position="1"/>
        <end position="91"/>
    </location>
</feature>
<dbReference type="EnsemblMetazoa" id="AMAM001021-RA">
    <property type="protein sequence ID" value="AMAM001021-PA"/>
    <property type="gene ID" value="AMAM001021"/>
</dbReference>
<dbReference type="VEuPathDB" id="VectorBase:AMAM001021"/>
<sequence>MMSSMSMGDFISPTGSSLSPLDSSGLRVSHEHTDSGLGADQDYAYSSERSSDSAKYGTNKSSGASVTSGHTKSSSSNTMKSHHHTSPSFNKSIDYLENYKTGVERLNQGNSSLNNNNPESFTGLLGMGVTGSQNVLNNNNNNNNGTTAQSVGSNGPWEVINGTKGEGGGDQVGPLICFDSNRNQDGTRTDLERTVTTPTRDTS</sequence>
<reference evidence="3" key="1">
    <citation type="submission" date="2013-09" db="EMBL/GenBank/DDBJ databases">
        <title>The Genome Sequence of Anopheles maculatus species B.</title>
        <authorList>
            <consortium name="The Broad Institute Genomics Platform"/>
            <person name="Neafsey D.E."/>
            <person name="Besansky N."/>
            <person name="Howell P."/>
            <person name="Walton C."/>
            <person name="Young S.K."/>
            <person name="Zeng Q."/>
            <person name="Gargeya S."/>
            <person name="Fitzgerald M."/>
            <person name="Haas B."/>
            <person name="Abouelleil A."/>
            <person name="Allen A.W."/>
            <person name="Alvarado L."/>
            <person name="Arachchi H.M."/>
            <person name="Berlin A.M."/>
            <person name="Chapman S.B."/>
            <person name="Gainer-Dewar J."/>
            <person name="Goldberg J."/>
            <person name="Griggs A."/>
            <person name="Gujja S."/>
            <person name="Hansen M."/>
            <person name="Howarth C."/>
            <person name="Imamovic A."/>
            <person name="Ireland A."/>
            <person name="Larimer J."/>
            <person name="McCowan C."/>
            <person name="Murphy C."/>
            <person name="Pearson M."/>
            <person name="Poon T.W."/>
            <person name="Priest M."/>
            <person name="Roberts A."/>
            <person name="Saif S."/>
            <person name="Shea T."/>
            <person name="Sisk P."/>
            <person name="Sykes S."/>
            <person name="Wortman J."/>
            <person name="Nusbaum C."/>
            <person name="Birren B."/>
        </authorList>
    </citation>
    <scope>NUCLEOTIDE SEQUENCE [LARGE SCALE GENOMIC DNA]</scope>
    <source>
        <strain evidence="3">maculatus3</strain>
    </source>
</reference>
<organism evidence="2 3">
    <name type="scientific">Anopheles maculatus</name>
    <dbReference type="NCBI Taxonomy" id="74869"/>
    <lineage>
        <taxon>Eukaryota</taxon>
        <taxon>Metazoa</taxon>
        <taxon>Ecdysozoa</taxon>
        <taxon>Arthropoda</taxon>
        <taxon>Hexapoda</taxon>
        <taxon>Insecta</taxon>
        <taxon>Pterygota</taxon>
        <taxon>Neoptera</taxon>
        <taxon>Endopterygota</taxon>
        <taxon>Diptera</taxon>
        <taxon>Nematocera</taxon>
        <taxon>Culicoidea</taxon>
        <taxon>Culicidae</taxon>
        <taxon>Anophelinae</taxon>
        <taxon>Anopheles</taxon>
        <taxon>Anopheles maculatus group</taxon>
    </lineage>
</organism>
<feature type="region of interest" description="Disordered" evidence="1">
    <location>
        <begin position="132"/>
        <end position="155"/>
    </location>
</feature>
<feature type="compositionally biased region" description="Low complexity" evidence="1">
    <location>
        <begin position="12"/>
        <end position="26"/>
    </location>
</feature>
<feature type="region of interest" description="Disordered" evidence="1">
    <location>
        <begin position="179"/>
        <end position="203"/>
    </location>
</feature>
<name>A0A182S757_9DIPT</name>
<feature type="compositionally biased region" description="Polar residues" evidence="1">
    <location>
        <begin position="194"/>
        <end position="203"/>
    </location>
</feature>
<feature type="compositionally biased region" description="Low complexity" evidence="1">
    <location>
        <begin position="65"/>
        <end position="78"/>
    </location>
</feature>
<evidence type="ECO:0000256" key="1">
    <source>
        <dbReference type="SAM" id="MobiDB-lite"/>
    </source>
</evidence>